<organism evidence="2 3">
    <name type="scientific">Lipomyces tetrasporus</name>
    <dbReference type="NCBI Taxonomy" id="54092"/>
    <lineage>
        <taxon>Eukaryota</taxon>
        <taxon>Fungi</taxon>
        <taxon>Dikarya</taxon>
        <taxon>Ascomycota</taxon>
        <taxon>Saccharomycotina</taxon>
        <taxon>Lipomycetes</taxon>
        <taxon>Lipomycetales</taxon>
        <taxon>Lipomycetaceae</taxon>
        <taxon>Lipomyces</taxon>
    </lineage>
</organism>
<comment type="caution">
    <text evidence="2">The sequence shown here is derived from an EMBL/GenBank/DDBJ whole genome shotgun (WGS) entry which is preliminary data.</text>
</comment>
<feature type="transmembrane region" description="Helical" evidence="1">
    <location>
        <begin position="6"/>
        <end position="26"/>
    </location>
</feature>
<keyword evidence="1" id="KW-0472">Membrane</keyword>
<accession>A0AAD7QV34</accession>
<evidence type="ECO:0000313" key="3">
    <source>
        <dbReference type="Proteomes" id="UP001217417"/>
    </source>
</evidence>
<dbReference type="AlphaFoldDB" id="A0AAD7QV34"/>
<reference evidence="2" key="1">
    <citation type="submission" date="2023-03" db="EMBL/GenBank/DDBJ databases">
        <title>Near-Complete genome sequence of Lipomyces tetrasporous NRRL Y-64009, an oleaginous yeast capable of growing on lignocellulosic hydrolysates.</title>
        <authorList>
            <consortium name="Lawrence Berkeley National Laboratory"/>
            <person name="Jagtap S.S."/>
            <person name="Liu J.-J."/>
            <person name="Walukiewicz H.E."/>
            <person name="Pangilinan J."/>
            <person name="Lipzen A."/>
            <person name="Ahrendt S."/>
            <person name="Koriabine M."/>
            <person name="Cobaugh K."/>
            <person name="Salamov A."/>
            <person name="Yoshinaga Y."/>
            <person name="Ng V."/>
            <person name="Daum C."/>
            <person name="Grigoriev I.V."/>
            <person name="Slininger P.J."/>
            <person name="Dien B.S."/>
            <person name="Jin Y.-S."/>
            <person name="Rao C.V."/>
        </authorList>
    </citation>
    <scope>NUCLEOTIDE SEQUENCE</scope>
    <source>
        <strain evidence="2">NRRL Y-64009</strain>
    </source>
</reference>
<keyword evidence="1" id="KW-0812">Transmembrane</keyword>
<keyword evidence="1" id="KW-1133">Transmembrane helix</keyword>
<dbReference type="EMBL" id="JARPMG010000003">
    <property type="protein sequence ID" value="KAJ8102042.1"/>
    <property type="molecule type" value="Genomic_DNA"/>
</dbReference>
<name>A0AAD7QV34_9ASCO</name>
<dbReference type="RefSeq" id="XP_056045492.1">
    <property type="nucleotide sequence ID" value="XM_056187051.1"/>
</dbReference>
<dbReference type="GeneID" id="80882217"/>
<evidence type="ECO:0000313" key="2">
    <source>
        <dbReference type="EMBL" id="KAJ8102042.1"/>
    </source>
</evidence>
<sequence length="292" mass="33266">MWHFLLLFLVASPIILYAILIIVFSHSRYSSSLYRMPEGLHIKLVAQTDDVELAIVPYVGQESSTSVTLVDGNTLSSISTIDRTANIEKRGAVEDGIYNHRQVDLKEILNSEKSLLPEMVNEGRDRPDSRTYQGRCSLGVKRVPACCGRVRTRQWQYRQGLSALPCRFGGTSDHKRRLIGCGMNTTMTQHIKYSERIPVPIFIAGRCIDGDWSPSIVVNGNQLTFNDEVEAMELYARYRHGMEEVECQHKQAAVKTTRNKNVRIRIDKDTALTIVDEDPKFLDFPRGQKRRH</sequence>
<gene>
    <name evidence="2" type="ORF">POJ06DRAFT_248610</name>
</gene>
<evidence type="ECO:0000256" key="1">
    <source>
        <dbReference type="SAM" id="Phobius"/>
    </source>
</evidence>
<dbReference type="Proteomes" id="UP001217417">
    <property type="component" value="Unassembled WGS sequence"/>
</dbReference>
<keyword evidence="3" id="KW-1185">Reference proteome</keyword>
<protein>
    <submittedName>
        <fullName evidence="2">Uncharacterized protein</fullName>
    </submittedName>
</protein>
<proteinExistence type="predicted"/>